<feature type="transmembrane region" description="Helical" evidence="7">
    <location>
        <begin position="413"/>
        <end position="433"/>
    </location>
</feature>
<evidence type="ECO:0000256" key="7">
    <source>
        <dbReference type="SAM" id="Phobius"/>
    </source>
</evidence>
<dbReference type="Proteomes" id="UP000193247">
    <property type="component" value="Unassembled WGS sequence"/>
</dbReference>
<dbReference type="EMBL" id="NCXP01000002">
    <property type="protein sequence ID" value="OSC42746.1"/>
    <property type="molecule type" value="Genomic_DNA"/>
</dbReference>
<evidence type="ECO:0000259" key="8">
    <source>
        <dbReference type="Pfam" id="PF13515"/>
    </source>
</evidence>
<feature type="transmembrane region" description="Helical" evidence="7">
    <location>
        <begin position="486"/>
        <end position="504"/>
    </location>
</feature>
<accession>A0A1X2LZM6</accession>
<dbReference type="PANTHER" id="PTHR30509">
    <property type="entry name" value="P-HYDROXYBENZOIC ACID EFFLUX PUMP SUBUNIT-RELATED"/>
    <property type="match status" value="1"/>
</dbReference>
<comment type="similarity">
    <text evidence="6">Belongs to the YccS/YhfK family.</text>
</comment>
<dbReference type="InterPro" id="IPR049453">
    <property type="entry name" value="Memb_transporter_dom"/>
</dbReference>
<evidence type="ECO:0000256" key="2">
    <source>
        <dbReference type="ARBA" id="ARBA00022475"/>
    </source>
</evidence>
<evidence type="ECO:0000256" key="5">
    <source>
        <dbReference type="ARBA" id="ARBA00023136"/>
    </source>
</evidence>
<feature type="transmembrane region" description="Helical" evidence="7">
    <location>
        <begin position="101"/>
        <end position="117"/>
    </location>
</feature>
<feature type="transmembrane region" description="Helical" evidence="7">
    <location>
        <begin position="148"/>
        <end position="170"/>
    </location>
</feature>
<feature type="transmembrane region" description="Helical" evidence="7">
    <location>
        <begin position="24"/>
        <end position="42"/>
    </location>
</feature>
<dbReference type="STRING" id="1430326.B8W66_02990"/>
<keyword evidence="5 7" id="KW-0472">Membrane</keyword>
<comment type="caution">
    <text evidence="9">The sequence shown here is derived from an EMBL/GenBank/DDBJ whole genome shotgun (WGS) entry which is preliminary data.</text>
</comment>
<comment type="subcellular location">
    <subcellularLocation>
        <location evidence="1">Cell membrane</location>
        <topology evidence="1">Multi-pass membrane protein</topology>
    </subcellularLocation>
</comment>
<reference evidence="9 10" key="1">
    <citation type="submission" date="2017-04" db="EMBL/GenBank/DDBJ databases">
        <title>The new phylogeny of genus Mycobacterium.</title>
        <authorList>
            <person name="Tortoli E."/>
            <person name="Trovato A."/>
            <person name="Cirillo D.M."/>
        </authorList>
    </citation>
    <scope>NUCLEOTIDE SEQUENCE [LARGE SCALE GENOMIC DNA]</scope>
    <source>
        <strain evidence="9 10">TBL 1200985</strain>
    </source>
</reference>
<dbReference type="PANTHER" id="PTHR30509:SF9">
    <property type="entry name" value="MULTIDRUG RESISTANCE PROTEIN MDTO"/>
    <property type="match status" value="1"/>
</dbReference>
<evidence type="ECO:0000256" key="4">
    <source>
        <dbReference type="ARBA" id="ARBA00022989"/>
    </source>
</evidence>
<sequence length="734" mass="78259">MIKHFEQLRTWASGSDPGLFRLRLAARTTAALVCALAVLYLLTSATNQPLTVSLFGVLITMIAARSVREPDPHRQQVTIALLPVVATPVITAATLLTPHKVAGDIVFVVIVFAAAYVRRFGARGRALGMVAVMAYFFTLYLRASTTELPWLIAAVLVGTACTFVMSAYVLPDRPEQVLRATMRALRARMALVIDSATDPLRVGHLDERRHRRVRLRMVGLNETALLIQGQVDDNVSPAALWVGVTGEHLAQWLFDAELTVERVATAAIRAAAVASEIPTATRVQLVEALAQLASAIRLPQPDGLRRAASLAAQLRDQHRAPDDNPGATAVRRLALAIIDAAAAAAEVRVADEHSATADTEVDASIPPPAPEGCHAGDELHWGLRPTTRQAIQVAVAASLAIVAGELVSPARSYWAVIAAFAMFSGTTSWGQTVRKGWQRLLGTLLGVPCGVLIATLISGEAVASIVLILVCVFCATYFLDVAYSLTIFWITTMLALLYGLLGHFTLEVLLLRIAETAVGAAIGVVVAIAVLPTRLRASVRDDTQTFLTTLSQLITSSVATLLGNPAPNRAAASPTDTARRLDRDLHQLRITAAPLRAGVVGVAGRRSIRRNMRLFTACDRYARTLARSSERCEDAAGSTQLADAVTSAAAQVIHNIDALVTASDGTPTATVVPATDHLDSAETLAGRDRLELRPDGQRLRAALRALRQIDRAVVTAAIDLGAVDGLRLTDDASS</sequence>
<evidence type="ECO:0000313" key="9">
    <source>
        <dbReference type="EMBL" id="OSC42746.1"/>
    </source>
</evidence>
<proteinExistence type="inferred from homology"/>
<feature type="transmembrane region" description="Helical" evidence="7">
    <location>
        <begin position="124"/>
        <end position="142"/>
    </location>
</feature>
<organism evidence="9 10">
    <name type="scientific">Mycobacterium decipiens</name>
    <dbReference type="NCBI Taxonomy" id="1430326"/>
    <lineage>
        <taxon>Bacteria</taxon>
        <taxon>Bacillati</taxon>
        <taxon>Actinomycetota</taxon>
        <taxon>Actinomycetes</taxon>
        <taxon>Mycobacteriales</taxon>
        <taxon>Mycobacteriaceae</taxon>
        <taxon>Mycobacterium</taxon>
    </lineage>
</organism>
<keyword evidence="3 7" id="KW-0812">Transmembrane</keyword>
<feature type="transmembrane region" description="Helical" evidence="7">
    <location>
        <begin position="510"/>
        <end position="531"/>
    </location>
</feature>
<feature type="domain" description="Integral membrane bound transporter" evidence="8">
    <location>
        <begin position="399"/>
        <end position="526"/>
    </location>
</feature>
<evidence type="ECO:0000256" key="6">
    <source>
        <dbReference type="ARBA" id="ARBA00043993"/>
    </source>
</evidence>
<feature type="transmembrane region" description="Helical" evidence="7">
    <location>
        <begin position="77"/>
        <end position="95"/>
    </location>
</feature>
<dbReference type="GO" id="GO:0005886">
    <property type="term" value="C:plasma membrane"/>
    <property type="evidence" value="ECO:0007669"/>
    <property type="project" value="UniProtKB-SubCell"/>
</dbReference>
<evidence type="ECO:0000256" key="1">
    <source>
        <dbReference type="ARBA" id="ARBA00004651"/>
    </source>
</evidence>
<feature type="transmembrane region" description="Helical" evidence="7">
    <location>
        <begin position="463"/>
        <end position="479"/>
    </location>
</feature>
<feature type="transmembrane region" description="Helical" evidence="7">
    <location>
        <begin position="48"/>
        <end position="65"/>
    </location>
</feature>
<dbReference type="RefSeq" id="WP_085323756.1">
    <property type="nucleotide sequence ID" value="NZ_NCXP01000002.1"/>
</dbReference>
<dbReference type="Pfam" id="PF13515">
    <property type="entry name" value="FUSC_2"/>
    <property type="match status" value="1"/>
</dbReference>
<keyword evidence="2" id="KW-1003">Cell membrane</keyword>
<gene>
    <name evidence="9" type="ORF">B8W66_02990</name>
</gene>
<keyword evidence="4 7" id="KW-1133">Transmembrane helix</keyword>
<keyword evidence="10" id="KW-1185">Reference proteome</keyword>
<name>A0A1X2LZM6_9MYCO</name>
<dbReference type="OrthoDB" id="7431670at2"/>
<protein>
    <recommendedName>
        <fullName evidence="8">Integral membrane bound transporter domain-containing protein</fullName>
    </recommendedName>
</protein>
<dbReference type="AlphaFoldDB" id="A0A1X2LZM6"/>
<evidence type="ECO:0000313" key="10">
    <source>
        <dbReference type="Proteomes" id="UP000193247"/>
    </source>
</evidence>
<evidence type="ECO:0000256" key="3">
    <source>
        <dbReference type="ARBA" id="ARBA00022692"/>
    </source>
</evidence>